<dbReference type="Pfam" id="PF13223">
    <property type="entry name" value="DUF4031"/>
    <property type="match status" value="1"/>
</dbReference>
<protein>
    <submittedName>
        <fullName evidence="3">DUF4031 domain-containing protein</fullName>
    </submittedName>
</protein>
<gene>
    <name evidence="3" type="ORF">IGS67_13290</name>
</gene>
<proteinExistence type="predicted"/>
<organism evidence="3 4">
    <name type="scientific">Flavimobilis rhizosphaerae</name>
    <dbReference type="NCBI Taxonomy" id="2775421"/>
    <lineage>
        <taxon>Bacteria</taxon>
        <taxon>Bacillati</taxon>
        <taxon>Actinomycetota</taxon>
        <taxon>Actinomycetes</taxon>
        <taxon>Micrococcales</taxon>
        <taxon>Jonesiaceae</taxon>
        <taxon>Flavimobilis</taxon>
    </lineage>
</organism>
<feature type="domain" description="DUF4031" evidence="2">
    <location>
        <begin position="3"/>
        <end position="77"/>
    </location>
</feature>
<feature type="region of interest" description="Disordered" evidence="1">
    <location>
        <begin position="188"/>
        <end position="240"/>
    </location>
</feature>
<dbReference type="Proteomes" id="UP000642107">
    <property type="component" value="Unassembled WGS sequence"/>
</dbReference>
<accession>A0ABR9DTI7</accession>
<dbReference type="EMBL" id="JACZDF010000009">
    <property type="protein sequence ID" value="MBD9700445.1"/>
    <property type="molecule type" value="Genomic_DNA"/>
</dbReference>
<feature type="compositionally biased region" description="Gly residues" evidence="1">
    <location>
        <begin position="193"/>
        <end position="206"/>
    </location>
</feature>
<dbReference type="PANTHER" id="PTHR21174:SF0">
    <property type="entry name" value="HD PHOSPHOHYDROLASE FAMILY PROTEIN-RELATED"/>
    <property type="match status" value="1"/>
</dbReference>
<comment type="caution">
    <text evidence="3">The sequence shown here is derived from an EMBL/GenBank/DDBJ whole genome shotgun (WGS) entry which is preliminary data.</text>
</comment>
<name>A0ABR9DTI7_9MICO</name>
<dbReference type="RefSeq" id="WP_192282108.1">
    <property type="nucleotide sequence ID" value="NZ_JACZDF010000009.1"/>
</dbReference>
<dbReference type="SUPFAM" id="SSF109604">
    <property type="entry name" value="HD-domain/PDEase-like"/>
    <property type="match status" value="2"/>
</dbReference>
<keyword evidence="4" id="KW-1185">Reference proteome</keyword>
<sequence length="347" mass="37092">MAVLVDAPRWAAYGTTWAHLVSDTSLDELHAFAERAGVPRRAFDLDHYDVPAERHAELVALGAEPVSAREMVVRLAASGLRVSGRDRERARRADLAARWAVLVPGADAVGEELLRRWSEPHRTYHGTAHLADCLRSVQVAAEGLGTVPRTVLLALWFHDAVHDGEAVRDEERSAQLARDLLAPLVGAPSRSGGASGPGSLGQGVLGRGAPDEGASGPVVSDEGASGPRRTPDAHTSPLTPADVDEVARLVLLTTRHDPAPGDVAGALVSDADLAVLAGSPTTYRRYVRRVRAEYAHVDDAAWRVGRAEVLRSLLVTEHLFATPVGRDRWESRARANLAGEIEALTTP</sequence>
<evidence type="ECO:0000259" key="2">
    <source>
        <dbReference type="Pfam" id="PF13223"/>
    </source>
</evidence>
<evidence type="ECO:0000256" key="1">
    <source>
        <dbReference type="SAM" id="MobiDB-lite"/>
    </source>
</evidence>
<evidence type="ECO:0000313" key="3">
    <source>
        <dbReference type="EMBL" id="MBD9700445.1"/>
    </source>
</evidence>
<dbReference type="PANTHER" id="PTHR21174">
    <property type="match status" value="1"/>
</dbReference>
<reference evidence="3 4" key="1">
    <citation type="submission" date="2020-09" db="EMBL/GenBank/DDBJ databases">
        <title>Flavimobilis rhizosphaerae sp. nov., isolated from rhizosphere soil of Spartina alterniflora.</title>
        <authorList>
            <person name="Hanqin C."/>
        </authorList>
    </citation>
    <scope>NUCLEOTIDE SEQUENCE [LARGE SCALE GENOMIC DNA]</scope>
    <source>
        <strain evidence="3 4">GY 10621</strain>
    </source>
</reference>
<dbReference type="InterPro" id="IPR009218">
    <property type="entry name" value="HD_phosphohydro"/>
</dbReference>
<evidence type="ECO:0000313" key="4">
    <source>
        <dbReference type="Proteomes" id="UP000642107"/>
    </source>
</evidence>
<dbReference type="InterPro" id="IPR025109">
    <property type="entry name" value="DUF4031"/>
</dbReference>